<sequence length="138" mass="15567">MYGRFQVLFHSPPGVLFAFPSRYWFTIGRSGVFSLGGWSPHIQTGFHVSRPTRHHWNGPFVYRAITLYGRTFQSVPLKSNQLKGWSPCFSSPGSPRMTMYSSCDTSLAVGFPIRKSPDQSLFASSPKLIAGYHVLHRL</sequence>
<dbReference type="Proteomes" id="UP000035680">
    <property type="component" value="Unassembled WGS sequence"/>
</dbReference>
<accession>A0A0K0FWX9</accession>
<dbReference type="AlphaFoldDB" id="A0A0K0FWX9"/>
<reference evidence="1" key="1">
    <citation type="submission" date="2014-07" db="EMBL/GenBank/DDBJ databases">
        <authorList>
            <person name="Martin A.A"/>
            <person name="De Silva N."/>
        </authorList>
    </citation>
    <scope>NUCLEOTIDE SEQUENCE</scope>
</reference>
<evidence type="ECO:0000313" key="2">
    <source>
        <dbReference type="WBParaSite" id="SVE_1694100.1"/>
    </source>
</evidence>
<dbReference type="WBParaSite" id="SVE_1694100.1">
    <property type="protein sequence ID" value="SVE_1694100.1"/>
    <property type="gene ID" value="SVE_1694100"/>
</dbReference>
<organism evidence="1 2">
    <name type="scientific">Strongyloides venezuelensis</name>
    <name type="common">Threadworm</name>
    <dbReference type="NCBI Taxonomy" id="75913"/>
    <lineage>
        <taxon>Eukaryota</taxon>
        <taxon>Metazoa</taxon>
        <taxon>Ecdysozoa</taxon>
        <taxon>Nematoda</taxon>
        <taxon>Chromadorea</taxon>
        <taxon>Rhabditida</taxon>
        <taxon>Tylenchina</taxon>
        <taxon>Panagrolaimomorpha</taxon>
        <taxon>Strongyloidoidea</taxon>
        <taxon>Strongyloididae</taxon>
        <taxon>Strongyloides</taxon>
    </lineage>
</organism>
<reference evidence="2" key="2">
    <citation type="submission" date="2015-08" db="UniProtKB">
        <authorList>
            <consortium name="WormBaseParasite"/>
        </authorList>
    </citation>
    <scope>IDENTIFICATION</scope>
</reference>
<keyword evidence="1" id="KW-1185">Reference proteome</keyword>
<name>A0A0K0FWX9_STRVS</name>
<proteinExistence type="predicted"/>
<protein>
    <submittedName>
        <fullName evidence="2">Uncharacterized protein</fullName>
    </submittedName>
</protein>
<evidence type="ECO:0000313" key="1">
    <source>
        <dbReference type="Proteomes" id="UP000035680"/>
    </source>
</evidence>